<evidence type="ECO:0000313" key="8">
    <source>
        <dbReference type="Proteomes" id="UP000609879"/>
    </source>
</evidence>
<dbReference type="SUPFAM" id="SSF51126">
    <property type="entry name" value="Pectin lyase-like"/>
    <property type="match status" value="1"/>
</dbReference>
<gene>
    <name evidence="7" type="ORF">Ade02nite_10670</name>
</gene>
<comment type="similarity">
    <text evidence="1">Belongs to the pectinesterase family.</text>
</comment>
<dbReference type="InterPro" id="IPR011050">
    <property type="entry name" value="Pectin_lyase_fold/virulence"/>
</dbReference>
<feature type="signal peptide" evidence="5">
    <location>
        <begin position="1"/>
        <end position="30"/>
    </location>
</feature>
<evidence type="ECO:0000256" key="4">
    <source>
        <dbReference type="PROSITE-ProRule" id="PRU10040"/>
    </source>
</evidence>
<proteinExistence type="inferred from homology"/>
<comment type="caution">
    <text evidence="7">The sequence shown here is derived from an EMBL/GenBank/DDBJ whole genome shotgun (WGS) entry which is preliminary data.</text>
</comment>
<evidence type="ECO:0000313" key="7">
    <source>
        <dbReference type="EMBL" id="GID72426.1"/>
    </source>
</evidence>
<accession>A0ABQ3XXH4</accession>
<feature type="active site" evidence="4">
    <location>
        <position position="258"/>
    </location>
</feature>
<dbReference type="InterPro" id="IPR033131">
    <property type="entry name" value="Pectinesterase_Asp_AS"/>
</dbReference>
<sequence>MRRRTFLRLSAGAITVSSAGVALSANGALAASATGAGGSAAGGLASSGLGSSGLAASGLASSGVAASGVAASAGGLAAGDDGGLSDMGAGQRFIVAGDGSGDFSTIQEAVDAASDEEVLIGVRPGTYLGQVVVPQSKPGIKLVGLGRRPADVVIADDRANGTPKPGGGTWGTTGSASVTVDGAGFEARNLTFANLFDEAGHPEITNRQAVAVLTRADRVVFRDVRFLGNQDTLYVNSADAATVARAYFRDCYVEGDVDFIFGRATAVFERCRVHSLDRASTPAGYVTAPSTSIGNPHGLLFARCRLTSDAPEGSVFLGRPWHPSNDPSAIGQTVIRESFLAAHIGATAWSDFGTWPWREARFAEYRNYGPGAIESPDRPQLSRAEAAEYTPAAFLRGADGWAPDLCK</sequence>
<dbReference type="Proteomes" id="UP000609879">
    <property type="component" value="Unassembled WGS sequence"/>
</dbReference>
<dbReference type="PANTHER" id="PTHR31321">
    <property type="entry name" value="ACYL-COA THIOESTER HYDROLASE YBHC-RELATED"/>
    <property type="match status" value="1"/>
</dbReference>
<evidence type="ECO:0000256" key="1">
    <source>
        <dbReference type="ARBA" id="ARBA00008891"/>
    </source>
</evidence>
<evidence type="ECO:0000256" key="2">
    <source>
        <dbReference type="ARBA" id="ARBA00022801"/>
    </source>
</evidence>
<dbReference type="PROSITE" id="PS00503">
    <property type="entry name" value="PECTINESTERASE_2"/>
    <property type="match status" value="1"/>
</dbReference>
<dbReference type="Pfam" id="PF01095">
    <property type="entry name" value="Pectinesterase"/>
    <property type="match status" value="1"/>
</dbReference>
<keyword evidence="2 5" id="KW-0378">Hydrolase</keyword>
<organism evidence="7 8">
    <name type="scientific">Paractinoplanes deccanensis</name>
    <dbReference type="NCBI Taxonomy" id="113561"/>
    <lineage>
        <taxon>Bacteria</taxon>
        <taxon>Bacillati</taxon>
        <taxon>Actinomycetota</taxon>
        <taxon>Actinomycetes</taxon>
        <taxon>Micromonosporales</taxon>
        <taxon>Micromonosporaceae</taxon>
        <taxon>Paractinoplanes</taxon>
    </lineage>
</organism>
<keyword evidence="3 5" id="KW-0063">Aspartyl esterase</keyword>
<reference evidence="7 8" key="1">
    <citation type="submission" date="2021-01" db="EMBL/GenBank/DDBJ databases">
        <title>Whole genome shotgun sequence of Actinoplanes deccanensis NBRC 13994.</title>
        <authorList>
            <person name="Komaki H."/>
            <person name="Tamura T."/>
        </authorList>
    </citation>
    <scope>NUCLEOTIDE SEQUENCE [LARGE SCALE GENOMIC DNA]</scope>
    <source>
        <strain evidence="7 8">NBRC 13994</strain>
    </source>
</reference>
<dbReference type="Gene3D" id="2.160.20.10">
    <property type="entry name" value="Single-stranded right-handed beta-helix, Pectin lyase-like"/>
    <property type="match status" value="1"/>
</dbReference>
<protein>
    <recommendedName>
        <fullName evidence="5">Pectinesterase</fullName>
        <ecNumber evidence="5">3.1.1.11</ecNumber>
    </recommendedName>
</protein>
<dbReference type="PANTHER" id="PTHR31321:SF57">
    <property type="entry name" value="PECTINESTERASE 53-RELATED"/>
    <property type="match status" value="1"/>
</dbReference>
<evidence type="ECO:0000256" key="5">
    <source>
        <dbReference type="RuleBase" id="RU000589"/>
    </source>
</evidence>
<feature type="domain" description="Pectinesterase catalytic" evidence="6">
    <location>
        <begin position="94"/>
        <end position="397"/>
    </location>
</feature>
<dbReference type="InterPro" id="IPR012334">
    <property type="entry name" value="Pectin_lyas_fold"/>
</dbReference>
<dbReference type="EMBL" id="BOMI01000015">
    <property type="protein sequence ID" value="GID72426.1"/>
    <property type="molecule type" value="Genomic_DNA"/>
</dbReference>
<name>A0ABQ3XXH4_9ACTN</name>
<keyword evidence="8" id="KW-1185">Reference proteome</keyword>
<dbReference type="EC" id="3.1.1.11" evidence="5"/>
<evidence type="ECO:0000256" key="3">
    <source>
        <dbReference type="ARBA" id="ARBA00023085"/>
    </source>
</evidence>
<comment type="pathway">
    <text evidence="5">Glycan metabolism; pectin degradation; 2-dehydro-3-deoxy-D-gluconate from pectin: step 1/5.</text>
</comment>
<feature type="chain" id="PRO_5045009527" description="Pectinesterase" evidence="5">
    <location>
        <begin position="31"/>
        <end position="407"/>
    </location>
</feature>
<dbReference type="InterPro" id="IPR000070">
    <property type="entry name" value="Pectinesterase_cat"/>
</dbReference>
<keyword evidence="5" id="KW-0732">Signal</keyword>
<evidence type="ECO:0000259" key="6">
    <source>
        <dbReference type="Pfam" id="PF01095"/>
    </source>
</evidence>
<comment type="catalytic activity">
    <reaction evidence="5">
        <text>[(1-&gt;4)-alpha-D-galacturonosyl methyl ester](n) + n H2O = [(1-&gt;4)-alpha-D-galacturonosyl](n) + n methanol + n H(+)</text>
        <dbReference type="Rhea" id="RHEA:22380"/>
        <dbReference type="Rhea" id="RHEA-COMP:14570"/>
        <dbReference type="Rhea" id="RHEA-COMP:14573"/>
        <dbReference type="ChEBI" id="CHEBI:15377"/>
        <dbReference type="ChEBI" id="CHEBI:15378"/>
        <dbReference type="ChEBI" id="CHEBI:17790"/>
        <dbReference type="ChEBI" id="CHEBI:140522"/>
        <dbReference type="ChEBI" id="CHEBI:140523"/>
        <dbReference type="EC" id="3.1.1.11"/>
    </reaction>
</comment>